<accession>A0A9D1EDA3</accession>
<organism evidence="2 3">
    <name type="scientific">Candidatus Fimimorpha faecalis</name>
    <dbReference type="NCBI Taxonomy" id="2840824"/>
    <lineage>
        <taxon>Bacteria</taxon>
        <taxon>Bacillati</taxon>
        <taxon>Bacillota</taxon>
        <taxon>Clostridia</taxon>
        <taxon>Eubacteriales</taxon>
        <taxon>Candidatus Fimimorpha</taxon>
    </lineage>
</organism>
<protein>
    <submittedName>
        <fullName evidence="2">ATP-binding protein</fullName>
    </submittedName>
</protein>
<proteinExistence type="predicted"/>
<keyword evidence="2" id="KW-0067">ATP-binding</keyword>
<dbReference type="InterPro" id="IPR002789">
    <property type="entry name" value="HerA_central"/>
</dbReference>
<dbReference type="InterPro" id="IPR027417">
    <property type="entry name" value="P-loop_NTPase"/>
</dbReference>
<dbReference type="PANTHER" id="PTHR42957:SF1">
    <property type="entry name" value="HELICASE MJ1565-RELATED"/>
    <property type="match status" value="1"/>
</dbReference>
<evidence type="ECO:0000259" key="1">
    <source>
        <dbReference type="Pfam" id="PF01935"/>
    </source>
</evidence>
<evidence type="ECO:0000313" key="2">
    <source>
        <dbReference type="EMBL" id="HIR88045.1"/>
    </source>
</evidence>
<dbReference type="PANTHER" id="PTHR42957">
    <property type="entry name" value="HELICASE MJ1565-RELATED"/>
    <property type="match status" value="1"/>
</dbReference>
<keyword evidence="2" id="KW-0547">Nucleotide-binding</keyword>
<dbReference type="Proteomes" id="UP000824201">
    <property type="component" value="Unassembled WGS sequence"/>
</dbReference>
<dbReference type="InterPro" id="IPR008571">
    <property type="entry name" value="HerA-like"/>
</dbReference>
<evidence type="ECO:0000313" key="3">
    <source>
        <dbReference type="Proteomes" id="UP000824201"/>
    </source>
</evidence>
<dbReference type="Pfam" id="PF01935">
    <property type="entry name" value="DUF87"/>
    <property type="match status" value="1"/>
</dbReference>
<sequence>MEEHNIRKQVLENVKRFFGSTYKETDGEKYAAVLEGMERPSFLNQDVDELCEKAAKLLLKKYKREPSVEYPSQLIIRKLGKPKINGQNKMVESENQMEKLAFKMANTMAAYEEEIEFMVSHGMDQNGSYDTIFAISSMRKGEEPIKSLIRGVYGRVETQLIHDKKNDSKTIYGKILIPTKNREVNGEERKKESYGSWITAVTSALPSTQEYCVKVRFIPVEKGQEIEQRLKELKEIHDQLRFYSEIDWNDTTGLSSNYGRQENLIERITDKVKLRNIIIGREERSGNYSSNFGITRKQKNKRAEMLIQEMDQELYRLNRALQTQLWKVEVMVKANDEDVIQTVACSMSGALKLWDYDLKWDTEPVNALIAGTKEVIPLMMFPTKEYSGFEFIENEEFSLVSPADITTGIDIGNITWNGTKISNFYLPIQALNRHAFICGMTGAGKTNTLFNVIEKMDIPFLVIEPVKGEYRSLKTYYPDLKTWVMKAEEDRSSDVSMIRINPFWFPENTNIAFHIDSIKTIIASAFEMSAAMPNILEQCLYHVYIKAGWDIATNSNIYKEELPEEFLYPTFSNLLKEIDDYLDHAQFGDEVLGNYRGAMSTRMKSFIDGLKGILLNTQEHPNYEEFMNGRNIIELEGLADDADKCLVMGTIIVQYYEYLKLHFKISDRRLSHIMIIEEAHRLFKNTKKQANTENGADAAGQLVDSLSNIMAEIRAFGEGLLIVDQSPTKIAEDVIKNSGTKIIHRIDNEKDIKILESSLLIPDDKTSLPALCQGEALIRTEGMTRPCKVTMYCSNIKEQYSLSDSFQRKTLSSEELQIISATMSILSSEEVLKIVQYCIRQVLHDLAESDMENWYETVKTFIVELIYRLNIVKKYDFVAGRWKVIYQIISLAIKRMNDDLSIKEIGTIHLFMMRILDLYYEQRDGYYVKRAAIDILIKYMYDNIIPIFNNG</sequence>
<name>A0A9D1EDA3_9FIRM</name>
<gene>
    <name evidence="2" type="ORF">IAC96_03760</name>
</gene>
<feature type="domain" description="Helicase HerA central" evidence="1">
    <location>
        <begin position="409"/>
        <end position="543"/>
    </location>
</feature>
<dbReference type="EMBL" id="DVHN01000045">
    <property type="protein sequence ID" value="HIR88045.1"/>
    <property type="molecule type" value="Genomic_DNA"/>
</dbReference>
<dbReference type="Gene3D" id="3.40.50.300">
    <property type="entry name" value="P-loop containing nucleotide triphosphate hydrolases"/>
    <property type="match status" value="2"/>
</dbReference>
<dbReference type="SUPFAM" id="SSF52540">
    <property type="entry name" value="P-loop containing nucleoside triphosphate hydrolases"/>
    <property type="match status" value="1"/>
</dbReference>
<comment type="caution">
    <text evidence="2">The sequence shown here is derived from an EMBL/GenBank/DDBJ whole genome shotgun (WGS) entry which is preliminary data.</text>
</comment>
<reference evidence="2" key="1">
    <citation type="submission" date="2020-10" db="EMBL/GenBank/DDBJ databases">
        <authorList>
            <person name="Gilroy R."/>
        </authorList>
    </citation>
    <scope>NUCLEOTIDE SEQUENCE</scope>
    <source>
        <strain evidence="2">ChiW13-3771</strain>
    </source>
</reference>
<reference evidence="2" key="2">
    <citation type="journal article" date="2021" name="PeerJ">
        <title>Extensive microbial diversity within the chicken gut microbiome revealed by metagenomics and culture.</title>
        <authorList>
            <person name="Gilroy R."/>
            <person name="Ravi A."/>
            <person name="Getino M."/>
            <person name="Pursley I."/>
            <person name="Horton D.L."/>
            <person name="Alikhan N.F."/>
            <person name="Baker D."/>
            <person name="Gharbi K."/>
            <person name="Hall N."/>
            <person name="Watson M."/>
            <person name="Adriaenssens E.M."/>
            <person name="Foster-Nyarko E."/>
            <person name="Jarju S."/>
            <person name="Secka A."/>
            <person name="Antonio M."/>
            <person name="Oren A."/>
            <person name="Chaudhuri R.R."/>
            <person name="La Ragione R."/>
            <person name="Hildebrand F."/>
            <person name="Pallen M.J."/>
        </authorList>
    </citation>
    <scope>NUCLEOTIDE SEQUENCE</scope>
    <source>
        <strain evidence="2">ChiW13-3771</strain>
    </source>
</reference>
<dbReference type="GO" id="GO:0005524">
    <property type="term" value="F:ATP binding"/>
    <property type="evidence" value="ECO:0007669"/>
    <property type="project" value="UniProtKB-KW"/>
</dbReference>
<dbReference type="AlphaFoldDB" id="A0A9D1EDA3"/>